<evidence type="ECO:0000256" key="4">
    <source>
        <dbReference type="ARBA" id="ARBA00022801"/>
    </source>
</evidence>
<dbReference type="InterPro" id="IPR005322">
    <property type="entry name" value="Peptidase_C69"/>
</dbReference>
<dbReference type="GO" id="GO:0016805">
    <property type="term" value="F:dipeptidase activity"/>
    <property type="evidence" value="ECO:0007669"/>
    <property type="project" value="UniProtKB-KW"/>
</dbReference>
<comment type="similarity">
    <text evidence="2 6">Belongs to the peptidase C69 family.</text>
</comment>
<organism evidence="7 8">
    <name type="scientific">Companilactobacillus heilongjiangensis</name>
    <dbReference type="NCBI Taxonomy" id="1074467"/>
    <lineage>
        <taxon>Bacteria</taxon>
        <taxon>Bacillati</taxon>
        <taxon>Bacillota</taxon>
        <taxon>Bacilli</taxon>
        <taxon>Lactobacillales</taxon>
        <taxon>Lactobacillaceae</taxon>
        <taxon>Companilactobacillus</taxon>
    </lineage>
</organism>
<evidence type="ECO:0000256" key="3">
    <source>
        <dbReference type="ARBA" id="ARBA00022670"/>
    </source>
</evidence>
<dbReference type="NCBIfam" id="NF033678">
    <property type="entry name" value="C69_fam_dipept"/>
    <property type="match status" value="1"/>
</dbReference>
<dbReference type="Gene3D" id="3.60.60.10">
    <property type="entry name" value="Penicillin V Acylase, Chain A"/>
    <property type="match status" value="1"/>
</dbReference>
<comment type="catalytic activity">
    <reaction evidence="1">
        <text>an L-aminoacyl-L-amino acid + H2O = 2 an L-alpha-amino acid</text>
        <dbReference type="Rhea" id="RHEA:48940"/>
        <dbReference type="ChEBI" id="CHEBI:15377"/>
        <dbReference type="ChEBI" id="CHEBI:59869"/>
        <dbReference type="ChEBI" id="CHEBI:77460"/>
        <dbReference type="EC" id="3.4.13.19"/>
    </reaction>
</comment>
<sequence length="478" mass="54739">MKKNHLDDACTTILVGKNASLDGSTMIARNDDTFFAVAPHSFVLNPAVNGEKGRKVKSWLNGFESEVPENGYKWPAVPNVDYKKFGYYDESGINGKNVAMSATESTYGNERALAFDPLVKDGMDEDVIVRMVLPYVDSAKGAVERTGELIKKFGSPAGNSVLFSDKDDVWYMEIVTGHHWVAQRIPDDSYAVCANRVSIQQVDFTNSDEFMWSEGIQEFVEKNHLNTDKTGWNFRHIFGTDNLKDRHYNTPRVWYGQKFFNPEIQQDPEDGELPFIMKTDHKISVDDIEYVLGSHYNETPFDPYSPYASDEDKHRYRPIGLNRTQNSHVLQIRNDVPEEYAAIMWLCIGFPTFTPYIPFYTNMNATDASYDDASLSFNFKDAYWMYNALSVLVESNYSEFIQDDIDYLTEVRQDLRMAVAETDKLAADYSGDELVEFLTDRNQKVVKEMQDKAHKLFGDLYTKGINISKLTFNMDENL</sequence>
<dbReference type="PANTHER" id="PTHR12994:SF17">
    <property type="entry name" value="LD30995P"/>
    <property type="match status" value="1"/>
</dbReference>
<evidence type="ECO:0000256" key="1">
    <source>
        <dbReference type="ARBA" id="ARBA00001670"/>
    </source>
</evidence>
<reference evidence="7 8" key="1">
    <citation type="submission" date="2015-08" db="EMBL/GenBank/DDBJ databases">
        <title>Genomic sequence of Lactobacillus heilongjiangensis DSM 28069, isolated from Chinese traditional pickle.</title>
        <authorList>
            <person name="Jiang X."/>
            <person name="Zheng B."/>
            <person name="Cheng H."/>
        </authorList>
    </citation>
    <scope>NUCLEOTIDE SEQUENCE [LARGE SCALE GENOMIC DNA]</scope>
    <source>
        <strain evidence="7 8">DSM 28069</strain>
    </source>
</reference>
<dbReference type="GO" id="GO:0070004">
    <property type="term" value="F:cysteine-type exopeptidase activity"/>
    <property type="evidence" value="ECO:0007669"/>
    <property type="project" value="InterPro"/>
</dbReference>
<dbReference type="AlphaFoldDB" id="A0A0K2L9L3"/>
<dbReference type="KEGG" id="lhi:JP39_00605"/>
<dbReference type="Proteomes" id="UP000061546">
    <property type="component" value="Chromosome"/>
</dbReference>
<keyword evidence="5 6" id="KW-0224">Dipeptidase</keyword>
<evidence type="ECO:0000313" key="7">
    <source>
        <dbReference type="EMBL" id="ALB27992.1"/>
    </source>
</evidence>
<keyword evidence="3 6" id="KW-0645">Protease</keyword>
<proteinExistence type="inferred from homology"/>
<dbReference type="GO" id="GO:0006508">
    <property type="term" value="P:proteolysis"/>
    <property type="evidence" value="ECO:0007669"/>
    <property type="project" value="UniProtKB-KW"/>
</dbReference>
<dbReference type="EMBL" id="CP012559">
    <property type="protein sequence ID" value="ALB27992.1"/>
    <property type="molecule type" value="Genomic_DNA"/>
</dbReference>
<accession>A0A0K2L9L3</accession>
<name>A0A0K2L9L3_9LACO</name>
<evidence type="ECO:0000256" key="2">
    <source>
        <dbReference type="ARBA" id="ARBA00007225"/>
    </source>
</evidence>
<keyword evidence="8" id="KW-1185">Reference proteome</keyword>
<evidence type="ECO:0000256" key="6">
    <source>
        <dbReference type="RuleBase" id="RU364089"/>
    </source>
</evidence>
<evidence type="ECO:0000256" key="5">
    <source>
        <dbReference type="ARBA" id="ARBA00022997"/>
    </source>
</evidence>
<dbReference type="PANTHER" id="PTHR12994">
    <property type="entry name" value="SECERNIN"/>
    <property type="match status" value="1"/>
</dbReference>
<protein>
    <recommendedName>
        <fullName evidence="6">Dipeptidase</fullName>
        <ecNumber evidence="6">3.4.-.-</ecNumber>
    </recommendedName>
</protein>
<keyword evidence="4 6" id="KW-0378">Hydrolase</keyword>
<dbReference type="Pfam" id="PF03577">
    <property type="entry name" value="Peptidase_C69"/>
    <property type="match status" value="1"/>
</dbReference>
<gene>
    <name evidence="7" type="ORF">JP39_00605</name>
</gene>
<evidence type="ECO:0000313" key="8">
    <source>
        <dbReference type="Proteomes" id="UP000061546"/>
    </source>
</evidence>
<dbReference type="OrthoDB" id="9764088at2"/>
<dbReference type="InterPro" id="IPR047804">
    <property type="entry name" value="C69_dipept_A-like"/>
</dbReference>
<dbReference type="RefSeq" id="WP_041499212.1">
    <property type="nucleotide sequence ID" value="NZ_BJDV01000009.1"/>
</dbReference>
<dbReference type="EC" id="3.4.-.-" evidence="6"/>